<organism evidence="2 3">
    <name type="scientific">Candidatus Nomurabacteria bacterium RIFCSPHIGHO2_01_FULL_42_16</name>
    <dbReference type="NCBI Taxonomy" id="1801743"/>
    <lineage>
        <taxon>Bacteria</taxon>
        <taxon>Candidatus Nomuraibacteriota</taxon>
    </lineage>
</organism>
<evidence type="ECO:0000313" key="2">
    <source>
        <dbReference type="EMBL" id="OGI70450.1"/>
    </source>
</evidence>
<dbReference type="Gene3D" id="1.10.101.10">
    <property type="entry name" value="PGBD-like superfamily/PGBD"/>
    <property type="match status" value="1"/>
</dbReference>
<feature type="region of interest" description="Disordered" evidence="1">
    <location>
        <begin position="217"/>
        <end position="247"/>
    </location>
</feature>
<gene>
    <name evidence="2" type="ORF">A2824_00175</name>
</gene>
<accession>A0A1F6VLB7</accession>
<dbReference type="EMBL" id="MFTT01000007">
    <property type="protein sequence ID" value="OGI70450.1"/>
    <property type="molecule type" value="Genomic_DNA"/>
</dbReference>
<evidence type="ECO:0000313" key="3">
    <source>
        <dbReference type="Proteomes" id="UP000178059"/>
    </source>
</evidence>
<feature type="compositionally biased region" description="Basic and acidic residues" evidence="1">
    <location>
        <begin position="217"/>
        <end position="245"/>
    </location>
</feature>
<dbReference type="InterPro" id="IPR036366">
    <property type="entry name" value="PGBDSf"/>
</dbReference>
<dbReference type="AlphaFoldDB" id="A0A1F6VLB7"/>
<reference evidence="2 3" key="1">
    <citation type="journal article" date="2016" name="Nat. Commun.">
        <title>Thousands of microbial genomes shed light on interconnected biogeochemical processes in an aquifer system.</title>
        <authorList>
            <person name="Anantharaman K."/>
            <person name="Brown C.T."/>
            <person name="Hug L.A."/>
            <person name="Sharon I."/>
            <person name="Castelle C.J."/>
            <person name="Probst A.J."/>
            <person name="Thomas B.C."/>
            <person name="Singh A."/>
            <person name="Wilkins M.J."/>
            <person name="Karaoz U."/>
            <person name="Brodie E.L."/>
            <person name="Williams K.H."/>
            <person name="Hubbard S.S."/>
            <person name="Banfield J.F."/>
        </authorList>
    </citation>
    <scope>NUCLEOTIDE SEQUENCE [LARGE SCALE GENOMIC DNA]</scope>
</reference>
<feature type="region of interest" description="Disordered" evidence="1">
    <location>
        <begin position="1"/>
        <end position="31"/>
    </location>
</feature>
<name>A0A1F6VLB7_9BACT</name>
<evidence type="ECO:0000256" key="1">
    <source>
        <dbReference type="SAM" id="MobiDB-lite"/>
    </source>
</evidence>
<sequence>MENLEEIQQKQVKGQQEKKSPKAEVAEEAPFENIDTLEELEQFTGKKLKDVESNSDKLIDSGSETLGRRLDALKAPEFLEKGKDYLKKVQGKIIELKNKVAKIIRRYGAVAFIAVSTFAAQEAPAATEDIKEGKKVEYIATKEGEAHAVSLEAKETGDSLSEVFGERYPSPDVHDYVKDADPEKVKDAQRILREAGYDIAVDGRWGRETDEVWREYQEKTKEETKKNGKKPGEPERPPKPEKKPNEAIALYPLLPHIRIVYKLNERGERTPYALQNKAGDRIFYKDGQRPDIPEGWQFEGVK</sequence>
<dbReference type="Proteomes" id="UP000178059">
    <property type="component" value="Unassembled WGS sequence"/>
</dbReference>
<proteinExistence type="predicted"/>
<feature type="compositionally biased region" description="Basic and acidic residues" evidence="1">
    <location>
        <begin position="15"/>
        <end position="25"/>
    </location>
</feature>
<protein>
    <submittedName>
        <fullName evidence="2">Uncharacterized protein</fullName>
    </submittedName>
</protein>
<comment type="caution">
    <text evidence="2">The sequence shown here is derived from an EMBL/GenBank/DDBJ whole genome shotgun (WGS) entry which is preliminary data.</text>
</comment>